<evidence type="ECO:0000313" key="3">
    <source>
        <dbReference type="Proteomes" id="UP000503093"/>
    </source>
</evidence>
<accession>A0A6G6XKA1</accession>
<reference evidence="2 3" key="1">
    <citation type="submission" date="2020-01" db="EMBL/GenBank/DDBJ databases">
        <authorList>
            <person name="Alvaro L.E."/>
            <person name="Baker K.N."/>
            <person name="Baxter I.S."/>
            <person name="Brown M.R."/>
            <person name="Driscoll K.D."/>
            <person name="Elrubaie J.M."/>
            <person name="Feith S.L."/>
            <person name="Indihar D.F."/>
            <person name="Knoch V.T."/>
            <person name="Koirtyohann K.M."/>
            <person name="Kratz M.A."/>
            <person name="Lear A.H."/>
            <person name="Lindblom K.E."/>
            <person name="Marcus E.R."/>
            <person name="Murphy M.E."/>
            <person name="Sensor R."/>
            <person name="Sherman S.J."/>
            <person name="Swift V.R."/>
            <person name="White K.E."/>
            <person name="Wills S.J."/>
            <person name="Gatt S.M."/>
            <person name="Lohbauer S.A."/>
            <person name="Power T.R."/>
            <person name="Rosales K.A."/>
            <person name="Sisson B.M."/>
            <person name="Isern S."/>
            <person name="Michael S.F."/>
            <person name="Sunnen C.N."/>
            <person name="Garlena R.A."/>
            <person name="Russell D.A."/>
            <person name="Pope W.H."/>
            <person name="Jacobs-Sera D."/>
            <person name="Hatfull G.F."/>
        </authorList>
    </citation>
    <scope>NUCLEOTIDE SEQUENCE [LARGE SCALE GENOMIC DNA]</scope>
</reference>
<name>A0A6G6XKA1_9CAUD</name>
<dbReference type="KEGG" id="vg:64766533"/>
<dbReference type="EMBL" id="MN908687">
    <property type="protein sequence ID" value="QIG58203.1"/>
    <property type="molecule type" value="Genomic_DNA"/>
</dbReference>
<dbReference type="GeneID" id="64766533"/>
<protein>
    <submittedName>
        <fullName evidence="2">Uncharacterized protein</fullName>
    </submittedName>
</protein>
<feature type="coiled-coil region" evidence="1">
    <location>
        <begin position="99"/>
        <end position="126"/>
    </location>
</feature>
<proteinExistence type="predicted"/>
<evidence type="ECO:0000256" key="1">
    <source>
        <dbReference type="SAM" id="Coils"/>
    </source>
</evidence>
<gene>
    <name evidence="2" type="primary">51</name>
    <name evidence="2" type="ORF">SEA_SKOG_51</name>
</gene>
<keyword evidence="1" id="KW-0175">Coiled coil</keyword>
<dbReference type="Proteomes" id="UP000503093">
    <property type="component" value="Segment"/>
</dbReference>
<evidence type="ECO:0000313" key="2">
    <source>
        <dbReference type="EMBL" id="QIG58203.1"/>
    </source>
</evidence>
<dbReference type="RefSeq" id="YP_010059301.1">
    <property type="nucleotide sequence ID" value="NC_054725.1"/>
</dbReference>
<keyword evidence="3" id="KW-1185">Reference proteome</keyword>
<organism evidence="2 3">
    <name type="scientific">Gordonia phage Skog</name>
    <dbReference type="NCBI Taxonomy" id="2704033"/>
    <lineage>
        <taxon>Viruses</taxon>
        <taxon>Duplodnaviria</taxon>
        <taxon>Heunggongvirae</taxon>
        <taxon>Uroviricota</taxon>
        <taxon>Caudoviricetes</taxon>
        <taxon>Skogvirus</taxon>
        <taxon>Skogvirus Skog</taxon>
    </lineage>
</organism>
<sequence>MLNRLRTWAKTPVKPSTKGVALLVVGLSFAEAVVKGYQNKLLLDRVAELERIEANGTVAIEILGQKIERLESGERTMLAVQVDARDRMQATTSNFTADINEMRGELDNHDKRIEMLERQPEQYRRERPAF</sequence>